<dbReference type="Proteomes" id="UP000004358">
    <property type="component" value="Unassembled WGS sequence"/>
</dbReference>
<reference evidence="9 10" key="1">
    <citation type="submission" date="2006-02" db="EMBL/GenBank/DDBJ databases">
        <authorList>
            <person name="Amann R."/>
            <person name="Ferriera S."/>
            <person name="Johnson J."/>
            <person name="Kravitz S."/>
            <person name="Halpern A."/>
            <person name="Remington K."/>
            <person name="Beeson K."/>
            <person name="Tran B."/>
            <person name="Rogers Y.-H."/>
            <person name="Friedman R."/>
            <person name="Venter J.C."/>
        </authorList>
    </citation>
    <scope>NUCLEOTIDE SEQUENCE [LARGE SCALE GENOMIC DNA]</scope>
    <source>
        <strain evidence="9 10">DSM 3645</strain>
    </source>
</reference>
<dbReference type="HOGENOM" id="CLU_009844_0_0_0"/>
<keyword evidence="5 7" id="KW-0472">Membrane</keyword>
<dbReference type="eggNOG" id="COG1033">
    <property type="taxonomic scope" value="Bacteria"/>
</dbReference>
<feature type="transmembrane region" description="Helical" evidence="7">
    <location>
        <begin position="994"/>
        <end position="1017"/>
    </location>
</feature>
<feature type="domain" description="SSD" evidence="8">
    <location>
        <begin position="331"/>
        <end position="457"/>
    </location>
</feature>
<keyword evidence="2" id="KW-1003">Cell membrane</keyword>
<feature type="region of interest" description="Disordered" evidence="6">
    <location>
        <begin position="1028"/>
        <end position="1091"/>
    </location>
</feature>
<evidence type="ECO:0000256" key="6">
    <source>
        <dbReference type="SAM" id="MobiDB-lite"/>
    </source>
</evidence>
<evidence type="ECO:0000256" key="4">
    <source>
        <dbReference type="ARBA" id="ARBA00022989"/>
    </source>
</evidence>
<dbReference type="SUPFAM" id="SSF82866">
    <property type="entry name" value="Multidrug efflux transporter AcrB transmembrane domain"/>
    <property type="match status" value="2"/>
</dbReference>
<dbReference type="PROSITE" id="PS50156">
    <property type="entry name" value="SSD"/>
    <property type="match status" value="1"/>
</dbReference>
<dbReference type="STRING" id="314230.DSM3645_11427"/>
<dbReference type="InterPro" id="IPR000731">
    <property type="entry name" value="SSD"/>
</dbReference>
<dbReference type="EMBL" id="AANZ01000009">
    <property type="protein sequence ID" value="EAQ80453.1"/>
    <property type="molecule type" value="Genomic_DNA"/>
</dbReference>
<evidence type="ECO:0000256" key="1">
    <source>
        <dbReference type="ARBA" id="ARBA00004651"/>
    </source>
</evidence>
<accession>A3ZT27</accession>
<dbReference type="InterPro" id="IPR050545">
    <property type="entry name" value="Mycobact_MmpL"/>
</dbReference>
<dbReference type="Gene3D" id="1.20.1640.10">
    <property type="entry name" value="Multidrug efflux transporter AcrB transmembrane domain"/>
    <property type="match status" value="2"/>
</dbReference>
<dbReference type="PANTHER" id="PTHR33406:SF12">
    <property type="entry name" value="BLR2997 PROTEIN"/>
    <property type="match status" value="1"/>
</dbReference>
<keyword evidence="3 7" id="KW-0812">Transmembrane</keyword>
<organism evidence="9 10">
    <name type="scientific">Blastopirellula marina DSM 3645</name>
    <dbReference type="NCBI Taxonomy" id="314230"/>
    <lineage>
        <taxon>Bacteria</taxon>
        <taxon>Pseudomonadati</taxon>
        <taxon>Planctomycetota</taxon>
        <taxon>Planctomycetia</taxon>
        <taxon>Pirellulales</taxon>
        <taxon>Pirellulaceae</taxon>
        <taxon>Blastopirellula</taxon>
    </lineage>
</organism>
<gene>
    <name evidence="9" type="ORF">DSM3645_11427</name>
</gene>
<dbReference type="AlphaFoldDB" id="A3ZT27"/>
<evidence type="ECO:0000313" key="10">
    <source>
        <dbReference type="Proteomes" id="UP000004358"/>
    </source>
</evidence>
<feature type="transmembrane region" description="Helical" evidence="7">
    <location>
        <begin position="872"/>
        <end position="890"/>
    </location>
</feature>
<feature type="transmembrane region" description="Helical" evidence="7">
    <location>
        <begin position="404"/>
        <end position="426"/>
    </location>
</feature>
<feature type="compositionally biased region" description="Basic and acidic residues" evidence="6">
    <location>
        <begin position="1073"/>
        <end position="1085"/>
    </location>
</feature>
<keyword evidence="4 7" id="KW-1133">Transmembrane helix</keyword>
<evidence type="ECO:0000259" key="8">
    <source>
        <dbReference type="PROSITE" id="PS50156"/>
    </source>
</evidence>
<feature type="transmembrane region" description="Helical" evidence="7">
    <location>
        <begin position="496"/>
        <end position="516"/>
    </location>
</feature>
<evidence type="ECO:0000256" key="7">
    <source>
        <dbReference type="SAM" id="Phobius"/>
    </source>
</evidence>
<comment type="caution">
    <text evidence="9">The sequence shown here is derived from an EMBL/GenBank/DDBJ whole genome shotgun (WGS) entry which is preliminary data.</text>
</comment>
<evidence type="ECO:0000256" key="2">
    <source>
        <dbReference type="ARBA" id="ARBA00022475"/>
    </source>
</evidence>
<feature type="transmembrane region" description="Helical" evidence="7">
    <location>
        <begin position="364"/>
        <end position="383"/>
    </location>
</feature>
<proteinExistence type="predicted"/>
<dbReference type="InterPro" id="IPR004869">
    <property type="entry name" value="MMPL_dom"/>
</dbReference>
<feature type="transmembrane region" description="Helical" evidence="7">
    <location>
        <begin position="965"/>
        <end position="988"/>
    </location>
</feature>
<dbReference type="RefSeq" id="WP_002655882.1">
    <property type="nucleotide sequence ID" value="NZ_CH672377.1"/>
</dbReference>
<dbReference type="Pfam" id="PF03176">
    <property type="entry name" value="MMPL"/>
    <property type="match status" value="2"/>
</dbReference>
<evidence type="ECO:0000313" key="9">
    <source>
        <dbReference type="EMBL" id="EAQ80453.1"/>
    </source>
</evidence>
<protein>
    <submittedName>
        <fullName evidence="9">Probable integral membrane protein</fullName>
    </submittedName>
</protein>
<feature type="transmembrane region" description="Helical" evidence="7">
    <location>
        <begin position="432"/>
        <end position="455"/>
    </location>
</feature>
<dbReference type="PANTHER" id="PTHR33406">
    <property type="entry name" value="MEMBRANE PROTEIN MJ1562-RELATED"/>
    <property type="match status" value="1"/>
</dbReference>
<dbReference type="GO" id="GO:0005886">
    <property type="term" value="C:plasma membrane"/>
    <property type="evidence" value="ECO:0007669"/>
    <property type="project" value="UniProtKB-SubCell"/>
</dbReference>
<feature type="transmembrane region" description="Helical" evidence="7">
    <location>
        <begin position="333"/>
        <end position="352"/>
    </location>
</feature>
<comment type="subcellular location">
    <subcellularLocation>
        <location evidence="1">Cell membrane</location>
        <topology evidence="1">Multi-pass membrane protein</topology>
    </subcellularLocation>
</comment>
<sequence>MAVFFLVPFSLRGARLSLERMKNDVKDWLPSDFTETKDLNWFREHFLGEQFVLVSWDGCTPDDQRLQLLAKKLVPSAPTDGEKKFGADVAGHGDDFAGDRYGLYLTGNLYENWGGQEEKWLKGTGEKWYYILPNGEIQSWNGGSTMLGAAYRTMERLFTGTNELSGEYAATVDTEYYKRPATLQAHLFKSVVTGPQVLAQLAEPGGSLLRDPEAADAADLDEANRIAHERLQGVLFGPDGQQTCLIATLSEAGKVDLRRTLGRGFMGRPLGRMRQLCIEAGIPQDELHLGGPPVDNVAIDEEGEITLARLVLFAVAVGVGLSYLCLRSVKLTIMVFFVGGVAAITSMSLVYWCGSWPDAVLMSMPAVVYVLGLAGAIHIINYYKDAVEEDGIDGAPELAVSHGWYPCLIAALTTAVGLGSLATSNIAPIKKFGIFSAMGVLATLALLFTYLPAALQQWPPKAKKSKDGSLQAKSPASVWMENFALRVADFIIQRSTVVATMCFVAFIIFGFGLTYIKTSVQLLKMFDANSEIIKDYGWLEQKIGKLVPMELVIRVEPQLMGSIGTDEPRDPEAAEQEKFQYTFLERMEMAQRVQNAVEDVLGPQGRDLVGNGMSVATFAPVLPESGGSTRDFAVRGAYNRRLEEHRDEFLKTDYLRQEDASGAELWRVSLRLGALQNIEYGRFVTDLKEIAEPVIAAYRKRDEILRTIDKANDNQGFVTERVTILGPNFMVYDQQAAAKAAGEEVEYKLDPQKIFATTLRDLLVNARLNVNYFDPIGDAEHPDGNSQARLDALMKRDQYFVVVADSNKYDLAKIKTAGKTIIDATDYQYSPSSPQLSVTDPDLPELTVIYTGVVPVVYKAARTLLSSLVESTLWAFALIAIVMSFVLKSIRAGIVSMLPNVFPVVLIFGFMGLAGIEVDIGTMMTASVAMGVAVDDTIHFLTWFRWGLDKGLSRSDAIREAYRRCAVAMMQTTIIGGLGLAVFAVSSFTPTQRFGYLMVSLLAAALVGDLVFLPALLAGPLGAMFRPDKKTHLGQDPSGNSEDAPHDGDDDLDSPSVIPVAMHRGESGQNENGHSDPNKRSDSHYRSGKSG</sequence>
<feature type="transmembrane region" description="Helical" evidence="7">
    <location>
        <begin position="307"/>
        <end position="326"/>
    </location>
</feature>
<evidence type="ECO:0000256" key="5">
    <source>
        <dbReference type="ARBA" id="ARBA00023136"/>
    </source>
</evidence>
<feature type="transmembrane region" description="Helical" evidence="7">
    <location>
        <begin position="897"/>
        <end position="916"/>
    </location>
</feature>
<evidence type="ECO:0000256" key="3">
    <source>
        <dbReference type="ARBA" id="ARBA00022692"/>
    </source>
</evidence>
<name>A3ZT27_9BACT</name>